<comment type="caution">
    <text evidence="2">The sequence shown here is derived from an EMBL/GenBank/DDBJ whole genome shotgun (WGS) entry which is preliminary data.</text>
</comment>
<feature type="signal peptide" evidence="1">
    <location>
        <begin position="1"/>
        <end position="24"/>
    </location>
</feature>
<dbReference type="Gene3D" id="2.180.10.10">
    <property type="entry name" value="RHS repeat-associated core"/>
    <property type="match status" value="1"/>
</dbReference>
<dbReference type="RefSeq" id="WP_302036330.1">
    <property type="nucleotide sequence ID" value="NZ_JAUKPO010000002.1"/>
</dbReference>
<dbReference type="PROSITE" id="PS51257">
    <property type="entry name" value="PROKAR_LIPOPROTEIN"/>
    <property type="match status" value="1"/>
</dbReference>
<evidence type="ECO:0000313" key="2">
    <source>
        <dbReference type="EMBL" id="MDO1445525.1"/>
    </source>
</evidence>
<evidence type="ECO:0008006" key="4">
    <source>
        <dbReference type="Google" id="ProtNLM"/>
    </source>
</evidence>
<sequence length="311" mass="35667">MRISLKFRSLLFFMLAYSSFFSCQQFIEIIKPTHPKPVQDTCQVTKISQVGNGSFTQYTYDSKGRLIKQNNSTDNFIEYTYDANGRVVKETSSYGNFTDYIYDANGRLTKRVHDSNNGDPDSFRIITETYTYNEQNKLIEYNFSAYRAGTQRNYTYDTQGRIIKIVTENDHYFEYDPTTEYSYDGNTIIAKTTATHDFEDTKTSQITYVFENGNLVKQRIDKSPNGDSDGYEITYTYTTDVEKLIIPSIVDPTDVTADMLKSKNLISKTADSDGTVTTYEWELNKQGYPVKSTVTTPTSTSQTIYEYSCGK</sequence>
<reference evidence="2" key="1">
    <citation type="submission" date="2023-07" db="EMBL/GenBank/DDBJ databases">
        <title>The genome sequence of Rhodocytophaga aerolata KACC 12507.</title>
        <authorList>
            <person name="Zhang X."/>
        </authorList>
    </citation>
    <scope>NUCLEOTIDE SEQUENCE</scope>
    <source>
        <strain evidence="2">KACC 12507</strain>
    </source>
</reference>
<dbReference type="InterPro" id="IPR006530">
    <property type="entry name" value="YD"/>
</dbReference>
<keyword evidence="3" id="KW-1185">Reference proteome</keyword>
<dbReference type="Proteomes" id="UP001168528">
    <property type="component" value="Unassembled WGS sequence"/>
</dbReference>
<dbReference type="InterPro" id="IPR031325">
    <property type="entry name" value="RHS_repeat"/>
</dbReference>
<dbReference type="Pfam" id="PF05593">
    <property type="entry name" value="RHS_repeat"/>
    <property type="match status" value="1"/>
</dbReference>
<dbReference type="EMBL" id="JAUKPO010000002">
    <property type="protein sequence ID" value="MDO1445525.1"/>
    <property type="molecule type" value="Genomic_DNA"/>
</dbReference>
<organism evidence="2 3">
    <name type="scientific">Rhodocytophaga aerolata</name>
    <dbReference type="NCBI Taxonomy" id="455078"/>
    <lineage>
        <taxon>Bacteria</taxon>
        <taxon>Pseudomonadati</taxon>
        <taxon>Bacteroidota</taxon>
        <taxon>Cytophagia</taxon>
        <taxon>Cytophagales</taxon>
        <taxon>Rhodocytophagaceae</taxon>
        <taxon>Rhodocytophaga</taxon>
    </lineage>
</organism>
<gene>
    <name evidence="2" type="ORF">Q0590_04640</name>
</gene>
<feature type="chain" id="PRO_5045998627" description="RHS repeat protein" evidence="1">
    <location>
        <begin position="25"/>
        <end position="311"/>
    </location>
</feature>
<evidence type="ECO:0000256" key="1">
    <source>
        <dbReference type="SAM" id="SignalP"/>
    </source>
</evidence>
<dbReference type="NCBIfam" id="TIGR01643">
    <property type="entry name" value="YD_repeat_2x"/>
    <property type="match status" value="1"/>
</dbReference>
<accession>A0ABT8R4H2</accession>
<name>A0ABT8R4H2_9BACT</name>
<keyword evidence="1" id="KW-0732">Signal</keyword>
<proteinExistence type="predicted"/>
<evidence type="ECO:0000313" key="3">
    <source>
        <dbReference type="Proteomes" id="UP001168528"/>
    </source>
</evidence>
<protein>
    <recommendedName>
        <fullName evidence="4">RHS repeat protein</fullName>
    </recommendedName>
</protein>